<dbReference type="STRING" id="1121097.GCA_000428125_02680"/>
<sequence>MFSLTASDRFYLYPYPTDMRKSFYTLSGIVTNQMGMDVQDGDAFVFINKLCTAMKILHMEYGGLVIYHMKLSGGQFALPAIDFQEGKTVSHETLWSDLVLMVQGIDAQKTRYRKRWIPEKKNTV</sequence>
<dbReference type="PANTHER" id="PTHR36455:SF1">
    <property type="entry name" value="BLR8292 PROTEIN"/>
    <property type="match status" value="1"/>
</dbReference>
<accession>A0A069D3R4</accession>
<dbReference type="OrthoDB" id="4956084at2"/>
<proteinExistence type="predicted"/>
<dbReference type="Pfam" id="PF05717">
    <property type="entry name" value="TnpB_IS66"/>
    <property type="match status" value="1"/>
</dbReference>
<dbReference type="EMBL" id="BAJS01000022">
    <property type="protein sequence ID" value="GAK37528.1"/>
    <property type="molecule type" value="Genomic_DNA"/>
</dbReference>
<dbReference type="RefSeq" id="WP_024997180.1">
    <property type="nucleotide sequence ID" value="NZ_ATZI01000015.1"/>
</dbReference>
<evidence type="ECO:0000313" key="1">
    <source>
        <dbReference type="EMBL" id="GAK37528.1"/>
    </source>
</evidence>
<protein>
    <submittedName>
        <fullName evidence="1">Mobile element protein</fullName>
    </submittedName>
</protein>
<keyword evidence="2" id="KW-1185">Reference proteome</keyword>
<dbReference type="PANTHER" id="PTHR36455">
    <property type="match status" value="1"/>
</dbReference>
<reference evidence="1 2" key="1">
    <citation type="journal article" date="2015" name="Microbes Environ.">
        <title>Distribution and evolution of nitrogen fixation genes in the phylum bacteroidetes.</title>
        <authorList>
            <person name="Inoue J."/>
            <person name="Oshima K."/>
            <person name="Suda W."/>
            <person name="Sakamoto M."/>
            <person name="Iino T."/>
            <person name="Noda S."/>
            <person name="Hongoh Y."/>
            <person name="Hattori M."/>
            <person name="Ohkuma M."/>
        </authorList>
    </citation>
    <scope>NUCLEOTIDE SEQUENCE [LARGE SCALE GENOMIC DNA]</scope>
    <source>
        <strain evidence="1 2">JCM 15093</strain>
    </source>
</reference>
<gene>
    <name evidence="1" type="ORF">JCM15093_2782</name>
</gene>
<comment type="caution">
    <text evidence="1">The sequence shown here is derived from an EMBL/GenBank/DDBJ whole genome shotgun (WGS) entry which is preliminary data.</text>
</comment>
<dbReference type="AlphaFoldDB" id="A0A069D3R4"/>
<name>A0A069D3R4_9BACE</name>
<dbReference type="eggNOG" id="COG3436">
    <property type="taxonomic scope" value="Bacteria"/>
</dbReference>
<dbReference type="Proteomes" id="UP000027601">
    <property type="component" value="Unassembled WGS sequence"/>
</dbReference>
<dbReference type="NCBIfam" id="NF033819">
    <property type="entry name" value="IS66_TnpB"/>
    <property type="match status" value="1"/>
</dbReference>
<dbReference type="InterPro" id="IPR008878">
    <property type="entry name" value="Transposase_IS66_Orf2"/>
</dbReference>
<organism evidence="1 2">
    <name type="scientific">Bacteroides graminisolvens DSM 19988 = JCM 15093</name>
    <dbReference type="NCBI Taxonomy" id="1121097"/>
    <lineage>
        <taxon>Bacteria</taxon>
        <taxon>Pseudomonadati</taxon>
        <taxon>Bacteroidota</taxon>
        <taxon>Bacteroidia</taxon>
        <taxon>Bacteroidales</taxon>
        <taxon>Bacteroidaceae</taxon>
        <taxon>Bacteroides</taxon>
    </lineage>
</organism>
<evidence type="ECO:0000313" key="2">
    <source>
        <dbReference type="Proteomes" id="UP000027601"/>
    </source>
</evidence>